<gene>
    <name evidence="10" type="ORF">COV55_00840</name>
</gene>
<feature type="domain" description="Type II secretion system protein GspF" evidence="9">
    <location>
        <begin position="273"/>
        <end position="394"/>
    </location>
</feature>
<evidence type="ECO:0000256" key="2">
    <source>
        <dbReference type="ARBA" id="ARBA00005745"/>
    </source>
</evidence>
<evidence type="ECO:0000256" key="8">
    <source>
        <dbReference type="SAM" id="Phobius"/>
    </source>
</evidence>
<dbReference type="FunFam" id="1.20.81.30:FF:000001">
    <property type="entry name" value="Type II secretion system protein F"/>
    <property type="match status" value="1"/>
</dbReference>
<dbReference type="EMBL" id="PCWQ01000007">
    <property type="protein sequence ID" value="PIR06955.1"/>
    <property type="molecule type" value="Genomic_DNA"/>
</dbReference>
<dbReference type="InterPro" id="IPR003004">
    <property type="entry name" value="GspF/PilC"/>
</dbReference>
<name>A0A2H0NFL6_9BACT</name>
<evidence type="ECO:0000256" key="7">
    <source>
        <dbReference type="ARBA" id="ARBA00023136"/>
    </source>
</evidence>
<evidence type="ECO:0000256" key="5">
    <source>
        <dbReference type="ARBA" id="ARBA00022692"/>
    </source>
</evidence>
<dbReference type="PANTHER" id="PTHR30012">
    <property type="entry name" value="GENERAL SECRETION PATHWAY PROTEIN"/>
    <property type="match status" value="1"/>
</dbReference>
<dbReference type="Proteomes" id="UP000230564">
    <property type="component" value="Unassembled WGS sequence"/>
</dbReference>
<evidence type="ECO:0000256" key="6">
    <source>
        <dbReference type="ARBA" id="ARBA00022989"/>
    </source>
</evidence>
<dbReference type="GO" id="GO:0005886">
    <property type="term" value="C:plasma membrane"/>
    <property type="evidence" value="ECO:0007669"/>
    <property type="project" value="UniProtKB-SubCell"/>
</dbReference>
<dbReference type="PANTHER" id="PTHR30012:SF0">
    <property type="entry name" value="TYPE II SECRETION SYSTEM PROTEIN F-RELATED"/>
    <property type="match status" value="1"/>
</dbReference>
<sequence>MLFNYELTNNKGKISKGKIEAADLREARNKLSLKDGIVISLESAEGRKKGKFKVKGGITFGHVSLLDKVIFTNHLHIMIKAGMSIDEALEILIENASPVMAKKLRQVLIDIKAGNSLSSAFRKHKHDFDELFINMIDAGERGGTLVKNLALLSIQNRKRYDLNHKIRAAAMYPVLVLLAVAGLLVTVAIFVLPKIIGFFNSLNVDLPITTRLLISSSTFFIAHWKWIILVIIVLIILLRMAARFAATRFWLHLLILKLPLFGKISRNINLALFSRTLASLLNSGITIDQALQIVSRTVTNDVYKKQISIVYHNIIKGSSLTSNLNNRKYFPSLVAKMTKVGEKSGNLSETLDYLADFYETEVDDVTKNLSTILEPALLILIGLIVGFVALSIINPIYDLTSKVGR</sequence>
<feature type="transmembrane region" description="Helical" evidence="8">
    <location>
        <begin position="169"/>
        <end position="192"/>
    </location>
</feature>
<keyword evidence="5 8" id="KW-0812">Transmembrane</keyword>
<evidence type="ECO:0000256" key="1">
    <source>
        <dbReference type="ARBA" id="ARBA00004429"/>
    </source>
</evidence>
<evidence type="ECO:0000259" key="9">
    <source>
        <dbReference type="Pfam" id="PF00482"/>
    </source>
</evidence>
<keyword evidence="6 8" id="KW-1133">Transmembrane helix</keyword>
<proteinExistence type="inferred from homology"/>
<dbReference type="Gene3D" id="1.20.81.30">
    <property type="entry name" value="Type II secretion system (T2SS), domain F"/>
    <property type="match status" value="2"/>
</dbReference>
<protein>
    <recommendedName>
        <fullName evidence="9">Type II secretion system protein GspF domain-containing protein</fullName>
    </recommendedName>
</protein>
<feature type="transmembrane region" description="Helical" evidence="8">
    <location>
        <begin position="376"/>
        <end position="397"/>
    </location>
</feature>
<accession>A0A2H0NFL6</accession>
<evidence type="ECO:0000313" key="11">
    <source>
        <dbReference type="Proteomes" id="UP000230564"/>
    </source>
</evidence>
<reference evidence="10 11" key="1">
    <citation type="submission" date="2017-09" db="EMBL/GenBank/DDBJ databases">
        <title>Depth-based differentiation of microbial function through sediment-hosted aquifers and enrichment of novel symbionts in the deep terrestrial subsurface.</title>
        <authorList>
            <person name="Probst A.J."/>
            <person name="Ladd B."/>
            <person name="Jarett J.K."/>
            <person name="Geller-Mcgrath D.E."/>
            <person name="Sieber C.M."/>
            <person name="Emerson J.B."/>
            <person name="Anantharaman K."/>
            <person name="Thomas B.C."/>
            <person name="Malmstrom R."/>
            <person name="Stieglmeier M."/>
            <person name="Klingl A."/>
            <person name="Woyke T."/>
            <person name="Ryan C.M."/>
            <person name="Banfield J.F."/>
        </authorList>
    </citation>
    <scope>NUCLEOTIDE SEQUENCE [LARGE SCALE GENOMIC DNA]</scope>
    <source>
        <strain evidence="10">CG11_big_fil_rev_8_21_14_0_20_36_20</strain>
    </source>
</reference>
<keyword evidence="3" id="KW-1003">Cell membrane</keyword>
<organism evidence="10 11">
    <name type="scientific">Candidatus Komeilibacteria bacterium CG11_big_fil_rev_8_21_14_0_20_36_20</name>
    <dbReference type="NCBI Taxonomy" id="1974477"/>
    <lineage>
        <taxon>Bacteria</taxon>
        <taxon>Candidatus Komeiliibacteriota</taxon>
    </lineage>
</organism>
<feature type="domain" description="Type II secretion system protein GspF" evidence="9">
    <location>
        <begin position="71"/>
        <end position="193"/>
    </location>
</feature>
<comment type="subcellular location">
    <subcellularLocation>
        <location evidence="1">Cell inner membrane</location>
        <topology evidence="1">Multi-pass membrane protein</topology>
    </subcellularLocation>
</comment>
<dbReference type="InterPro" id="IPR018076">
    <property type="entry name" value="T2SS_GspF_dom"/>
</dbReference>
<comment type="caution">
    <text evidence="10">The sequence shown here is derived from an EMBL/GenBank/DDBJ whole genome shotgun (WGS) entry which is preliminary data.</text>
</comment>
<evidence type="ECO:0000256" key="4">
    <source>
        <dbReference type="ARBA" id="ARBA00022519"/>
    </source>
</evidence>
<dbReference type="AlphaFoldDB" id="A0A2H0NFL6"/>
<comment type="similarity">
    <text evidence="2">Belongs to the GSP F family.</text>
</comment>
<dbReference type="InterPro" id="IPR042094">
    <property type="entry name" value="T2SS_GspF_sf"/>
</dbReference>
<keyword evidence="4" id="KW-0997">Cell inner membrane</keyword>
<dbReference type="Pfam" id="PF00482">
    <property type="entry name" value="T2SSF"/>
    <property type="match status" value="2"/>
</dbReference>
<evidence type="ECO:0000256" key="3">
    <source>
        <dbReference type="ARBA" id="ARBA00022475"/>
    </source>
</evidence>
<evidence type="ECO:0000313" key="10">
    <source>
        <dbReference type="EMBL" id="PIR06955.1"/>
    </source>
</evidence>
<keyword evidence="7 8" id="KW-0472">Membrane</keyword>
<feature type="transmembrane region" description="Helical" evidence="8">
    <location>
        <begin position="212"/>
        <end position="238"/>
    </location>
</feature>
<dbReference type="PRINTS" id="PR00812">
    <property type="entry name" value="BCTERIALGSPF"/>
</dbReference>